<dbReference type="GO" id="GO:0002161">
    <property type="term" value="F:aminoacyl-tRNA deacylase activity"/>
    <property type="evidence" value="ECO:0007669"/>
    <property type="project" value="InterPro"/>
</dbReference>
<keyword evidence="7 11" id="KW-0067">ATP-binding</keyword>
<evidence type="ECO:0000313" key="15">
    <source>
        <dbReference type="Proteomes" id="UP000183192"/>
    </source>
</evidence>
<dbReference type="Pfam" id="PF08264">
    <property type="entry name" value="Anticodon_1"/>
    <property type="match status" value="1"/>
</dbReference>
<dbReference type="InterPro" id="IPR013155">
    <property type="entry name" value="M/V/L/I-tRNA-synth_anticd-bd"/>
</dbReference>
<dbReference type="Pfam" id="PF19302">
    <property type="entry name" value="DUF5915"/>
    <property type="match status" value="1"/>
</dbReference>
<protein>
    <recommendedName>
        <fullName evidence="11">Isoleucine--tRNA ligase</fullName>
        <ecNumber evidence="11">6.1.1.5</ecNumber>
    </recommendedName>
    <alternativeName>
        <fullName evidence="11">Isoleucyl-tRNA synthetase</fullName>
        <shortName evidence="11">IleRS</shortName>
    </alternativeName>
</protein>
<accession>A0A1J4T673</accession>
<dbReference type="EC" id="6.1.1.5" evidence="11"/>
<dbReference type="InterPro" id="IPR001412">
    <property type="entry name" value="aa-tRNA-synth_I_CS"/>
</dbReference>
<dbReference type="InterPro" id="IPR009080">
    <property type="entry name" value="tRNAsynth_Ia_anticodon-bd"/>
</dbReference>
<comment type="catalytic activity">
    <reaction evidence="10 11">
        <text>tRNA(Ile) + L-isoleucine + ATP = L-isoleucyl-tRNA(Ile) + AMP + diphosphate</text>
        <dbReference type="Rhea" id="RHEA:11060"/>
        <dbReference type="Rhea" id="RHEA-COMP:9666"/>
        <dbReference type="Rhea" id="RHEA-COMP:9695"/>
        <dbReference type="ChEBI" id="CHEBI:30616"/>
        <dbReference type="ChEBI" id="CHEBI:33019"/>
        <dbReference type="ChEBI" id="CHEBI:58045"/>
        <dbReference type="ChEBI" id="CHEBI:78442"/>
        <dbReference type="ChEBI" id="CHEBI:78528"/>
        <dbReference type="ChEBI" id="CHEBI:456215"/>
        <dbReference type="EC" id="6.1.1.5"/>
    </reaction>
</comment>
<evidence type="ECO:0000256" key="7">
    <source>
        <dbReference type="ARBA" id="ARBA00022840"/>
    </source>
</evidence>
<dbReference type="Gene3D" id="1.10.730.10">
    <property type="entry name" value="Isoleucyl-tRNA Synthetase, Domain 1"/>
    <property type="match status" value="1"/>
</dbReference>
<keyword evidence="8 11" id="KW-0648">Protein biosynthesis</keyword>
<dbReference type="InterPro" id="IPR033709">
    <property type="entry name" value="Anticodon_Ile_ABEc"/>
</dbReference>
<dbReference type="GO" id="GO:0004822">
    <property type="term" value="F:isoleucine-tRNA ligase activity"/>
    <property type="evidence" value="ECO:0007669"/>
    <property type="project" value="UniProtKB-UniRule"/>
</dbReference>
<sequence length="1168" mass="134781">MQKKEQKIKQTNPFSEMEEEVLDFWDKGKIFEKSVNRPHPNPLLSKERGNKKTFLTPAYPAGRPLTMGAEKNRKDYVFYDGPPFATGLPHYGHIVASLMKDVVPRYWTMNGYRVERKWGWDCHGLPIENIVEKEMGSKSKKDIEAAGIDKFNEICRTKVLSYVEDWKKIIKRLGRWADMENAYKTMDLSYMESVWWVFKELYDKGLIYEGYRSMHICPRCETTLSQQEVAEGYKDIKDLSAVVKFELLSPIGKGPACRTRGMGDFDVILNEAERNEESRGEKTGSFAGAQDDSSKVYILAWTTTPWTLIGNVALAVGEDIDYVKIKYNNLRIGLESVRSGKGEEIKRSVITPGVYILAKDIVWKNLNSNGLIKDLISLVTYKMDLERDLVNSFREVRKKYGNIEGAQRDNRARNYFFKKYGKQYGFEVIKGKDLIGKKYKPLFDYYISKRSSTSKREVELPNQNNGWKIYGADFVTTDEGTGVVHIAPAFGEDDMNLAKEYNLPFIQHVGMDGVIKEEAKDFSGMHVKPIEDHMKTDIEIIKYLAHHNLLFSKEKYEHSYPHCWRCETPLINYATSSWFVSILKIKDKMLKTAKTINWSPAHIKEGRFGKWLKGARDWSISRQRFWASVIPIWRCDTELKVESQKLKVSCRNIKVFGSIKELEDVSGKKVEDLHKHAVDKITFFCEKCGGTMKRVPDVLDCWFESGSMPYAQMHYPFENKEKFENNFPAEFIAEGSDQTRAWFYYLHAIANGIKKTHAFKNVIVNGIVLAEDGKKMAKRLNNYPDPSFIFNQYGADALRYYLLTSPVMLADNLCFSEGGVKDALRKVNMILWNVYKFYELFAKFPVSLRGAIATKQFQLEQLTEIAALPSVARNDNVLDKWILSRLNQLIGEVMENMKKYNLPKATRPIGEFVNDLSTWYIRRSRDRFKGDDKKDKEAALQTTGYVLLQLAKVMAPFMPFMAEQVWQKVSGNNFKDDNQSVHLEGWPSYAEAPNGKPETQNIIKEMEMVRKIVELGLAKRDEAGIKVKQPLQQLKINNLQLTIREEHEKLIKDELNIKKIIIKKGKGELSAEISSEITLELKMEGMAREIVRFINTLRKNAGMTIQDRMIVYWQSDNKEIREVFKKYGKEIIKETLSRELVEGLGDEVQDKKEVKIDGLDIILGIKKL</sequence>
<evidence type="ECO:0000256" key="3">
    <source>
        <dbReference type="ARBA" id="ARBA00022598"/>
    </source>
</evidence>
<comment type="function">
    <text evidence="11">Catalyzes the attachment of isoleucine to tRNA(Ile). As IleRS can inadvertently accommodate and process structurally similar amino acids such as valine, to avoid such errors it has two additional distinct tRNA(Ile)-dependent editing activities. One activity is designated as 'pretransfer' editing and involves the hydrolysis of activated Val-AMP. The other activity is designated 'posttransfer' editing and involves deacylation of mischarged Val-tRNA(Ile).</text>
</comment>
<comment type="caution">
    <text evidence="14">The sequence shown here is derived from an EMBL/GenBank/DDBJ whole genome shotgun (WGS) entry which is preliminary data.</text>
</comment>
<evidence type="ECO:0000259" key="12">
    <source>
        <dbReference type="Pfam" id="PF00133"/>
    </source>
</evidence>
<dbReference type="PANTHER" id="PTHR42780">
    <property type="entry name" value="SOLEUCYL-TRNA SYNTHETASE"/>
    <property type="match status" value="1"/>
</dbReference>
<comment type="subcellular location">
    <subcellularLocation>
        <location evidence="11">Cytoplasm</location>
    </subcellularLocation>
</comment>
<evidence type="ECO:0000313" key="14">
    <source>
        <dbReference type="EMBL" id="OIO06992.1"/>
    </source>
</evidence>
<keyword evidence="5 11" id="KW-0547">Nucleotide-binding</keyword>
<dbReference type="GO" id="GO:0000049">
    <property type="term" value="F:tRNA binding"/>
    <property type="evidence" value="ECO:0007669"/>
    <property type="project" value="InterPro"/>
</dbReference>
<comment type="similarity">
    <text evidence="1 11">Belongs to the class-I aminoacyl-tRNA synthetase family. IleS type 2 subfamily.</text>
</comment>
<dbReference type="InterPro" id="IPR023586">
    <property type="entry name" value="Ile-tRNA-ligase_type2"/>
</dbReference>
<dbReference type="Gene3D" id="3.40.50.620">
    <property type="entry name" value="HUPs"/>
    <property type="match status" value="2"/>
</dbReference>
<dbReference type="AlphaFoldDB" id="A0A1J4T673"/>
<evidence type="ECO:0000256" key="5">
    <source>
        <dbReference type="ARBA" id="ARBA00022741"/>
    </source>
</evidence>
<dbReference type="GO" id="GO:0005524">
    <property type="term" value="F:ATP binding"/>
    <property type="evidence" value="ECO:0007669"/>
    <property type="project" value="UniProtKB-UniRule"/>
</dbReference>
<dbReference type="FunFam" id="3.40.50.620:FF:000075">
    <property type="entry name" value="Isoleucine--tRNA ligase"/>
    <property type="match status" value="1"/>
</dbReference>
<dbReference type="STRING" id="1805146.AUJ27_03275"/>
<keyword evidence="6 11" id="KW-0862">Zinc</keyword>
<keyword evidence="9 11" id="KW-0030">Aminoacyl-tRNA synthetase</keyword>
<dbReference type="InterPro" id="IPR009008">
    <property type="entry name" value="Val/Leu/Ile-tRNA-synth_edit"/>
</dbReference>
<dbReference type="InterPro" id="IPR014729">
    <property type="entry name" value="Rossmann-like_a/b/a_fold"/>
</dbReference>
<evidence type="ECO:0000256" key="9">
    <source>
        <dbReference type="ARBA" id="ARBA00023146"/>
    </source>
</evidence>
<comment type="cofactor">
    <cofactor evidence="11">
        <name>Zn(2+)</name>
        <dbReference type="ChEBI" id="CHEBI:29105"/>
    </cofactor>
</comment>
<feature type="domain" description="Methionyl/Valyl/Leucyl/Isoleucyl-tRNA synthetase anticodon-binding" evidence="13">
    <location>
        <begin position="879"/>
        <end position="1032"/>
    </location>
</feature>
<dbReference type="InterPro" id="IPR002300">
    <property type="entry name" value="aa-tRNA-synth_Ia"/>
</dbReference>
<dbReference type="PROSITE" id="PS00178">
    <property type="entry name" value="AA_TRNA_LIGASE_I"/>
    <property type="match status" value="1"/>
</dbReference>
<dbReference type="GO" id="GO:0005737">
    <property type="term" value="C:cytoplasm"/>
    <property type="evidence" value="ECO:0007669"/>
    <property type="project" value="UniProtKB-SubCell"/>
</dbReference>
<evidence type="ECO:0000256" key="1">
    <source>
        <dbReference type="ARBA" id="ARBA00007078"/>
    </source>
</evidence>
<dbReference type="GO" id="GO:0006428">
    <property type="term" value="P:isoleucyl-tRNA aminoacylation"/>
    <property type="evidence" value="ECO:0007669"/>
    <property type="project" value="UniProtKB-UniRule"/>
</dbReference>
<evidence type="ECO:0000256" key="6">
    <source>
        <dbReference type="ARBA" id="ARBA00022833"/>
    </source>
</evidence>
<dbReference type="SUPFAM" id="SSF50677">
    <property type="entry name" value="ValRS/IleRS/LeuRS editing domain"/>
    <property type="match status" value="2"/>
</dbReference>
<feature type="short sequence motif" description="'HIGH' region" evidence="11">
    <location>
        <begin position="83"/>
        <end position="93"/>
    </location>
</feature>
<comment type="domain">
    <text evidence="11">IleRS has two distinct active sites: one for aminoacylation and one for editing. The misactivated valine is translocated from the active site to the editing site, which sterically excludes the correctly activated isoleucine. The single editing site contains two valyl binding pockets, one specific for each substrate (Val-AMP or Val-tRNA(Ile)).</text>
</comment>
<dbReference type="SUPFAM" id="SSF47323">
    <property type="entry name" value="Anticodon-binding domain of a subclass of class I aminoacyl-tRNA synthetases"/>
    <property type="match status" value="1"/>
</dbReference>
<keyword evidence="3 11" id="KW-0436">Ligase</keyword>
<evidence type="ECO:0000256" key="2">
    <source>
        <dbReference type="ARBA" id="ARBA00022490"/>
    </source>
</evidence>
<proteinExistence type="inferred from homology"/>
<evidence type="ECO:0000256" key="11">
    <source>
        <dbReference type="HAMAP-Rule" id="MF_02003"/>
    </source>
</evidence>
<evidence type="ECO:0000256" key="10">
    <source>
        <dbReference type="ARBA" id="ARBA00048359"/>
    </source>
</evidence>
<gene>
    <name evidence="11" type="primary">ileS</name>
    <name evidence="14" type="ORF">AUJ27_03275</name>
</gene>
<dbReference type="PANTHER" id="PTHR42780:SF1">
    <property type="entry name" value="ISOLEUCINE--TRNA LIGASE, CYTOPLASMIC"/>
    <property type="match status" value="1"/>
</dbReference>
<organism evidence="14 15">
    <name type="scientific">Candidatus Falkowbacteria bacterium CG1_02_37_44</name>
    <dbReference type="NCBI Taxonomy" id="1805146"/>
    <lineage>
        <taxon>Bacteria</taxon>
        <taxon>Candidatus Falkowiibacteriota</taxon>
    </lineage>
</organism>
<dbReference type="CDD" id="cd07961">
    <property type="entry name" value="Anticodon_Ia_Ile_ABEc"/>
    <property type="match status" value="1"/>
</dbReference>
<feature type="binding site" evidence="11">
    <location>
        <position position="778"/>
    </location>
    <ligand>
        <name>ATP</name>
        <dbReference type="ChEBI" id="CHEBI:30616"/>
    </ligand>
</feature>
<evidence type="ECO:0000256" key="8">
    <source>
        <dbReference type="ARBA" id="ARBA00022917"/>
    </source>
</evidence>
<dbReference type="EMBL" id="MNUU01000062">
    <property type="protein sequence ID" value="OIO06992.1"/>
    <property type="molecule type" value="Genomic_DNA"/>
</dbReference>
<dbReference type="Proteomes" id="UP000183192">
    <property type="component" value="Unassembled WGS sequence"/>
</dbReference>
<name>A0A1J4T673_9BACT</name>
<feature type="domain" description="Aminoacyl-tRNA synthetase class Ia" evidence="12">
    <location>
        <begin position="69"/>
        <end position="808"/>
    </location>
</feature>
<dbReference type="Pfam" id="PF00133">
    <property type="entry name" value="tRNA-synt_1"/>
    <property type="match status" value="1"/>
</dbReference>
<dbReference type="SUPFAM" id="SSF52374">
    <property type="entry name" value="Nucleotidylyl transferase"/>
    <property type="match status" value="1"/>
</dbReference>
<feature type="short sequence motif" description="'KMSKS' region" evidence="11">
    <location>
        <begin position="775"/>
        <end position="779"/>
    </location>
</feature>
<reference evidence="14 15" key="1">
    <citation type="journal article" date="2016" name="Environ. Microbiol.">
        <title>Genomic resolution of a cold subsurface aquifer community provides metabolic insights for novel microbes adapted to high CO concentrations.</title>
        <authorList>
            <person name="Probst A.J."/>
            <person name="Castelle C.J."/>
            <person name="Singh A."/>
            <person name="Brown C.T."/>
            <person name="Anantharaman K."/>
            <person name="Sharon I."/>
            <person name="Hug L.A."/>
            <person name="Burstein D."/>
            <person name="Emerson J.B."/>
            <person name="Thomas B.C."/>
            <person name="Banfield J.F."/>
        </authorList>
    </citation>
    <scope>NUCLEOTIDE SEQUENCE [LARGE SCALE GENOMIC DNA]</scope>
    <source>
        <strain evidence="14">CG1_02_37_44</strain>
    </source>
</reference>
<comment type="subunit">
    <text evidence="11">Monomer.</text>
</comment>
<evidence type="ECO:0000259" key="13">
    <source>
        <dbReference type="Pfam" id="PF08264"/>
    </source>
</evidence>
<keyword evidence="4 11" id="KW-0479">Metal-binding</keyword>
<evidence type="ECO:0000256" key="4">
    <source>
        <dbReference type="ARBA" id="ARBA00022723"/>
    </source>
</evidence>
<keyword evidence="2 11" id="KW-0963">Cytoplasm</keyword>
<dbReference type="HAMAP" id="MF_02003">
    <property type="entry name" value="Ile_tRNA_synth_type2"/>
    <property type="match status" value="1"/>
</dbReference>
<dbReference type="Gene3D" id="3.90.740.10">
    <property type="entry name" value="Valyl/Leucyl/Isoleucyl-tRNA synthetase, editing domain"/>
    <property type="match status" value="1"/>
</dbReference>
<dbReference type="GO" id="GO:0008270">
    <property type="term" value="F:zinc ion binding"/>
    <property type="evidence" value="ECO:0007669"/>
    <property type="project" value="UniProtKB-UniRule"/>
</dbReference>